<evidence type="ECO:0000313" key="4">
    <source>
        <dbReference type="EMBL" id="CAF4306255.1"/>
    </source>
</evidence>
<evidence type="ECO:0000313" key="3">
    <source>
        <dbReference type="EMBL" id="CAF3583159.1"/>
    </source>
</evidence>
<dbReference type="Proteomes" id="UP000663825">
    <property type="component" value="Unassembled WGS sequence"/>
</dbReference>
<evidence type="ECO:0000313" key="7">
    <source>
        <dbReference type="Proteomes" id="UP000663833"/>
    </source>
</evidence>
<dbReference type="Proteomes" id="UP000663851">
    <property type="component" value="Unassembled WGS sequence"/>
</dbReference>
<proteinExistence type="predicted"/>
<dbReference type="EMBL" id="CAJOBO010001981">
    <property type="protein sequence ID" value="CAF4423009.1"/>
    <property type="molecule type" value="Genomic_DNA"/>
</dbReference>
<protein>
    <submittedName>
        <fullName evidence="3">Uncharacterized protein</fullName>
    </submittedName>
</protein>
<evidence type="ECO:0000313" key="2">
    <source>
        <dbReference type="EMBL" id="CAF3307490.1"/>
    </source>
</evidence>
<dbReference type="AlphaFoldDB" id="A0A818MGA2"/>
<dbReference type="Proteomes" id="UP000663872">
    <property type="component" value="Unassembled WGS sequence"/>
</dbReference>
<name>A0A818MGA2_9BILA</name>
<reference evidence="3" key="1">
    <citation type="submission" date="2021-02" db="EMBL/GenBank/DDBJ databases">
        <authorList>
            <person name="Nowell W R."/>
        </authorList>
    </citation>
    <scope>NUCLEOTIDE SEQUENCE</scope>
</reference>
<dbReference type="Proteomes" id="UP000663848">
    <property type="component" value="Unassembled WGS sequence"/>
</dbReference>
<dbReference type="Proteomes" id="UP000663873">
    <property type="component" value="Unassembled WGS sequence"/>
</dbReference>
<organism evidence="3 7">
    <name type="scientific">Rotaria socialis</name>
    <dbReference type="NCBI Taxonomy" id="392032"/>
    <lineage>
        <taxon>Eukaryota</taxon>
        <taxon>Metazoa</taxon>
        <taxon>Spiralia</taxon>
        <taxon>Gnathifera</taxon>
        <taxon>Rotifera</taxon>
        <taxon>Eurotatoria</taxon>
        <taxon>Bdelloidea</taxon>
        <taxon>Philodinida</taxon>
        <taxon>Philodinidae</taxon>
        <taxon>Rotaria</taxon>
    </lineage>
</organism>
<dbReference type="OrthoDB" id="10057949at2759"/>
<dbReference type="EMBL" id="CAJOBR010001968">
    <property type="protein sequence ID" value="CAF4648251.1"/>
    <property type="molecule type" value="Genomic_DNA"/>
</dbReference>
<sequence length="380" mass="43441">MRIDYDRQDTRKCNKALPTSTFTYITAEKVFASSLIQSADELIKEINTASDNIRLSRDKALATTKEWQRKQLESIEQRYLNHCNDIEERFKRLMSLEQDVRTRLSTEIDEPLVNGNLTDETAVVVQKTIDSVRQDVWQLRWNAVTAKLKVPKAEETADPPDKHQGFSKVFEQAAKDCNKQKIIWVGGWAKEAQNYKIITPSGLNSKKAKVKAKNNVVPKYSTMIRTIQKAKKLVDLFSSEKSEAVILAYLRNFLQTTERKENIVLEQIATVVLSLLIAGNEQELQSMVTRYVSIVKYCSDQHISGDFMVLVGIQVFIATHETFDAATAVPDLLRILADRQCIRSLTLFNWYEHGTRGKQYIGYELARQAAFSYINETAES</sequence>
<dbReference type="Gene3D" id="1.25.40.180">
    <property type="match status" value="1"/>
</dbReference>
<dbReference type="EMBL" id="CAJNYD010004238">
    <property type="protein sequence ID" value="CAF3583159.1"/>
    <property type="molecule type" value="Genomic_DNA"/>
</dbReference>
<dbReference type="EMBL" id="CAJNYT010000029">
    <property type="protein sequence ID" value="CAF3307490.1"/>
    <property type="molecule type" value="Genomic_DNA"/>
</dbReference>
<evidence type="ECO:0000313" key="1">
    <source>
        <dbReference type="EMBL" id="CAF3265689.1"/>
    </source>
</evidence>
<dbReference type="EMBL" id="CAJNXB010002624">
    <property type="protein sequence ID" value="CAF3265689.1"/>
    <property type="molecule type" value="Genomic_DNA"/>
</dbReference>
<gene>
    <name evidence="2" type="ORF">GRG538_LOCUS1170</name>
    <name evidence="5" type="ORF">HFQ381_LOCUS21745</name>
    <name evidence="3" type="ORF">LUA448_LOCUS29556</name>
    <name evidence="6" type="ORF">QYT958_LOCUS14632</name>
    <name evidence="1" type="ORF">TIS948_LOCUS16048</name>
    <name evidence="4" type="ORF">UJA718_LOCUS12966</name>
</gene>
<dbReference type="EMBL" id="CAJOBP010001719">
    <property type="protein sequence ID" value="CAF4306255.1"/>
    <property type="molecule type" value="Genomic_DNA"/>
</dbReference>
<evidence type="ECO:0000313" key="5">
    <source>
        <dbReference type="EMBL" id="CAF4423009.1"/>
    </source>
</evidence>
<comment type="caution">
    <text evidence="3">The sequence shown here is derived from an EMBL/GenBank/DDBJ whole genome shotgun (WGS) entry which is preliminary data.</text>
</comment>
<dbReference type="Proteomes" id="UP000663833">
    <property type="component" value="Unassembled WGS sequence"/>
</dbReference>
<keyword evidence="8" id="KW-1185">Reference proteome</keyword>
<accession>A0A818MGA2</accession>
<evidence type="ECO:0000313" key="8">
    <source>
        <dbReference type="Proteomes" id="UP000663873"/>
    </source>
</evidence>
<evidence type="ECO:0000313" key="6">
    <source>
        <dbReference type="EMBL" id="CAF4648251.1"/>
    </source>
</evidence>